<dbReference type="EMBL" id="APRL01000013">
    <property type="protein sequence ID" value="ENW91560.1"/>
    <property type="molecule type" value="Genomic_DNA"/>
</dbReference>
<keyword evidence="1" id="KW-0574">Periplasm</keyword>
<comment type="subcellular location">
    <subcellularLocation>
        <location evidence="1">Periplasm</location>
    </subcellularLocation>
</comment>
<proteinExistence type="inferred from homology"/>
<dbReference type="Gene3D" id="2.30.30.760">
    <property type="match status" value="1"/>
</dbReference>
<organism evidence="3 4">
    <name type="scientific">Acinetobacter dispersus</name>
    <dbReference type="NCBI Taxonomy" id="70348"/>
    <lineage>
        <taxon>Bacteria</taxon>
        <taxon>Pseudomonadati</taxon>
        <taxon>Pseudomonadota</taxon>
        <taxon>Gammaproteobacteria</taxon>
        <taxon>Moraxellales</taxon>
        <taxon>Moraxellaceae</taxon>
        <taxon>Acinetobacter</taxon>
    </lineage>
</organism>
<feature type="signal peptide" evidence="1">
    <location>
        <begin position="1"/>
        <end position="20"/>
    </location>
</feature>
<dbReference type="AlphaFoldDB" id="N9MEF8"/>
<dbReference type="PATRIC" id="fig|1217703.3.peg.1438"/>
<dbReference type="InterPro" id="IPR017585">
    <property type="entry name" value="SAF_FlgA"/>
</dbReference>
<name>N9MEF8_9GAMM</name>
<dbReference type="GO" id="GO:0042597">
    <property type="term" value="C:periplasmic space"/>
    <property type="evidence" value="ECO:0007669"/>
    <property type="project" value="UniProtKB-SubCell"/>
</dbReference>
<keyword evidence="3" id="KW-0966">Cell projection</keyword>
<gene>
    <name evidence="3" type="ORF">F904_01497</name>
</gene>
<dbReference type="HOGENOM" id="CLU_1217686_0_0_6"/>
<dbReference type="Pfam" id="PF13144">
    <property type="entry name" value="ChapFlgA"/>
    <property type="match status" value="1"/>
</dbReference>
<keyword evidence="1" id="KW-1005">Bacterial flagellum biogenesis</keyword>
<evidence type="ECO:0000259" key="2">
    <source>
        <dbReference type="Pfam" id="PF13144"/>
    </source>
</evidence>
<evidence type="ECO:0000313" key="3">
    <source>
        <dbReference type="EMBL" id="ENW91560.1"/>
    </source>
</evidence>
<accession>N9MEF8</accession>
<keyword evidence="1" id="KW-0732">Signal</keyword>
<feature type="domain" description="Flagella basal body P-ring formation protein FlgA SAF" evidence="2">
    <location>
        <begin position="127"/>
        <end position="226"/>
    </location>
</feature>
<comment type="similarity">
    <text evidence="1">Belongs to the FlgA family.</text>
</comment>
<comment type="caution">
    <text evidence="3">The sequence shown here is derived from an EMBL/GenBank/DDBJ whole genome shotgun (WGS) entry which is preliminary data.</text>
</comment>
<keyword evidence="3" id="KW-0969">Cilium</keyword>
<dbReference type="RefSeq" id="WP_005187037.1">
    <property type="nucleotide sequence ID" value="NZ_KB850050.1"/>
</dbReference>
<sequence>MRLIVLMLCIVPLVQIQVNACEGFTHQQFVDMANNLVQEQLEKESTSRLFPLFAASDHRYSKLKLVSSIYQPRVGFEVSDCDPLTMGNKIKVMWFRPEIKKMAWVFKQNASRNQPLDSVLVEYQEIDVIKERVNNTALAAGPFNENFWLTQSVKLNEPVLKRHLKETPWVYKDQQVRVLVVSDGIAIETTGVAQQFGQYLDKVNVRLLSNNQLVRTTVIKKGTVRID</sequence>
<evidence type="ECO:0000256" key="1">
    <source>
        <dbReference type="RuleBase" id="RU362063"/>
    </source>
</evidence>
<reference evidence="3 4" key="1">
    <citation type="submission" date="2013-02" db="EMBL/GenBank/DDBJ databases">
        <title>The Genome Sequence of Acinetobacter sp. ANC 4105.</title>
        <authorList>
            <consortium name="The Broad Institute Genome Sequencing Platform"/>
            <consortium name="The Broad Institute Genome Sequencing Center for Infectious Disease"/>
            <person name="Cerqueira G."/>
            <person name="Feldgarden M."/>
            <person name="Courvalin P."/>
            <person name="Perichon B."/>
            <person name="Grillot-Courvalin C."/>
            <person name="Clermont D."/>
            <person name="Rocha E."/>
            <person name="Yoon E.-J."/>
            <person name="Nemec A."/>
            <person name="Walker B."/>
            <person name="Young S.K."/>
            <person name="Zeng Q."/>
            <person name="Gargeya S."/>
            <person name="Fitzgerald M."/>
            <person name="Haas B."/>
            <person name="Abouelleil A."/>
            <person name="Alvarado L."/>
            <person name="Arachchi H.M."/>
            <person name="Berlin A.M."/>
            <person name="Chapman S.B."/>
            <person name="Dewar J."/>
            <person name="Goldberg J."/>
            <person name="Griggs A."/>
            <person name="Gujja S."/>
            <person name="Hansen M."/>
            <person name="Howarth C."/>
            <person name="Imamovic A."/>
            <person name="Larimer J."/>
            <person name="McCowan C."/>
            <person name="Murphy C."/>
            <person name="Neiman D."/>
            <person name="Pearson M."/>
            <person name="Priest M."/>
            <person name="Roberts A."/>
            <person name="Saif S."/>
            <person name="Shea T."/>
            <person name="Sisk P."/>
            <person name="Sykes S."/>
            <person name="Wortman J."/>
            <person name="Nusbaum C."/>
            <person name="Birren B."/>
        </authorList>
    </citation>
    <scope>NUCLEOTIDE SEQUENCE [LARGE SCALE GENOMIC DNA]</scope>
    <source>
        <strain evidence="3 4">ANC 4105</strain>
    </source>
</reference>
<feature type="chain" id="PRO_5005142178" description="Flagella basal body P-ring formation protein FlgA" evidence="1">
    <location>
        <begin position="21"/>
        <end position="227"/>
    </location>
</feature>
<comment type="function">
    <text evidence="1">Involved in the assembly process of the P-ring formation. It may associate with FlgF on the rod constituting a structure essential for the P-ring assembly or may act as a modulator protein for the P-ring assembly.</text>
</comment>
<dbReference type="NCBIfam" id="TIGR03170">
    <property type="entry name" value="flgA_cterm"/>
    <property type="match status" value="1"/>
</dbReference>
<keyword evidence="4" id="KW-1185">Reference proteome</keyword>
<dbReference type="GO" id="GO:0044781">
    <property type="term" value="P:bacterial-type flagellum organization"/>
    <property type="evidence" value="ECO:0007669"/>
    <property type="project" value="UniProtKB-KW"/>
</dbReference>
<keyword evidence="3" id="KW-0282">Flagellum</keyword>
<evidence type="ECO:0000313" key="4">
    <source>
        <dbReference type="Proteomes" id="UP000013261"/>
    </source>
</evidence>
<protein>
    <recommendedName>
        <fullName evidence="1">Flagella basal body P-ring formation protein FlgA</fullName>
    </recommendedName>
</protein>
<dbReference type="Proteomes" id="UP000013261">
    <property type="component" value="Unassembled WGS sequence"/>
</dbReference>